<dbReference type="InterPro" id="IPR004709">
    <property type="entry name" value="NaH_exchanger"/>
</dbReference>
<feature type="compositionally biased region" description="Basic and acidic residues" evidence="10">
    <location>
        <begin position="98"/>
        <end position="118"/>
    </location>
</feature>
<feature type="transmembrane region" description="Helical" evidence="11">
    <location>
        <begin position="385"/>
        <end position="404"/>
    </location>
</feature>
<keyword evidence="2 9" id="KW-0813">Transport</keyword>
<dbReference type="AlphaFoldDB" id="A0A182RWF1"/>
<dbReference type="EnsemblMetazoa" id="AFUN010611-RA">
    <property type="protein sequence ID" value="AFUN010611-PA"/>
    <property type="gene ID" value="AFUN010611"/>
</dbReference>
<evidence type="ECO:0000256" key="6">
    <source>
        <dbReference type="ARBA" id="ARBA00023065"/>
    </source>
</evidence>
<dbReference type="PANTHER" id="PTHR10110:SF98">
    <property type="entry name" value="SODIUM_HYDROGEN EXCHANGER"/>
    <property type="match status" value="1"/>
</dbReference>
<keyword evidence="9" id="KW-0050">Antiport</keyword>
<dbReference type="VEuPathDB" id="VectorBase:AFUN010611"/>
<feature type="transmembrane region" description="Helical" evidence="11">
    <location>
        <begin position="168"/>
        <end position="185"/>
    </location>
</feature>
<feature type="transmembrane region" description="Helical" evidence="11">
    <location>
        <begin position="448"/>
        <end position="472"/>
    </location>
</feature>
<evidence type="ECO:0000256" key="3">
    <source>
        <dbReference type="ARBA" id="ARBA00022692"/>
    </source>
</evidence>
<comment type="similarity">
    <text evidence="9">Belongs to the monovalent cation:proton antiporter 1 (CPA1) transporter (TC 2.A.36) family.</text>
</comment>
<evidence type="ECO:0000256" key="2">
    <source>
        <dbReference type="ARBA" id="ARBA00022448"/>
    </source>
</evidence>
<name>A0A182RWF1_ANOFN</name>
<dbReference type="NCBIfam" id="TIGR00840">
    <property type="entry name" value="b_cpa1"/>
    <property type="match status" value="1"/>
</dbReference>
<evidence type="ECO:0000256" key="5">
    <source>
        <dbReference type="ARBA" id="ARBA00023053"/>
    </source>
</evidence>
<feature type="transmembrane region" description="Helical" evidence="11">
    <location>
        <begin position="225"/>
        <end position="246"/>
    </location>
</feature>
<dbReference type="GO" id="GO:0015386">
    <property type="term" value="F:potassium:proton antiporter activity"/>
    <property type="evidence" value="ECO:0007669"/>
    <property type="project" value="TreeGrafter"/>
</dbReference>
<dbReference type="GO" id="GO:0005886">
    <property type="term" value="C:plasma membrane"/>
    <property type="evidence" value="ECO:0007669"/>
    <property type="project" value="TreeGrafter"/>
</dbReference>
<keyword evidence="4 11" id="KW-1133">Transmembrane helix</keyword>
<dbReference type="GO" id="GO:0015385">
    <property type="term" value="F:sodium:proton antiporter activity"/>
    <property type="evidence" value="ECO:0007669"/>
    <property type="project" value="InterPro"/>
</dbReference>
<feature type="transmembrane region" description="Helical" evidence="11">
    <location>
        <begin position="532"/>
        <end position="552"/>
    </location>
</feature>
<dbReference type="Gene3D" id="6.10.140.1330">
    <property type="match status" value="1"/>
</dbReference>
<feature type="domain" description="Cation/H+ exchanger transmembrane" evidence="12">
    <location>
        <begin position="144"/>
        <end position="494"/>
    </location>
</feature>
<evidence type="ECO:0000256" key="9">
    <source>
        <dbReference type="RuleBase" id="RU003722"/>
    </source>
</evidence>
<evidence type="ECO:0000256" key="7">
    <source>
        <dbReference type="ARBA" id="ARBA00023136"/>
    </source>
</evidence>
<dbReference type="VEuPathDB" id="VectorBase:AFUN2_004837"/>
<feature type="transmembrane region" description="Helical" evidence="11">
    <location>
        <begin position="136"/>
        <end position="156"/>
    </location>
</feature>
<reference evidence="13" key="1">
    <citation type="submission" date="2020-05" db="UniProtKB">
        <authorList>
            <consortium name="EnsemblMetazoa"/>
        </authorList>
    </citation>
    <scope>IDENTIFICATION</scope>
    <source>
        <strain evidence="13">FUMOZ</strain>
    </source>
</reference>
<feature type="transmembrane region" description="Helical" evidence="11">
    <location>
        <begin position="425"/>
        <end position="442"/>
    </location>
</feature>
<evidence type="ECO:0000256" key="4">
    <source>
        <dbReference type="ARBA" id="ARBA00022989"/>
    </source>
</evidence>
<dbReference type="GO" id="GO:0051453">
    <property type="term" value="P:regulation of intracellular pH"/>
    <property type="evidence" value="ECO:0007669"/>
    <property type="project" value="TreeGrafter"/>
</dbReference>
<feature type="transmembrane region" description="Helical" evidence="11">
    <location>
        <begin position="258"/>
        <end position="280"/>
    </location>
</feature>
<protein>
    <recommendedName>
        <fullName evidence="9">Sodium/hydrogen exchanger</fullName>
    </recommendedName>
</protein>
<feature type="transmembrane region" description="Helical" evidence="11">
    <location>
        <begin position="499"/>
        <end position="526"/>
    </location>
</feature>
<comment type="subcellular location">
    <subcellularLocation>
        <location evidence="1">Membrane</location>
        <topology evidence="1">Multi-pass membrane protein</topology>
    </subcellularLocation>
</comment>
<accession>A0A182RWF1</accession>
<keyword evidence="7 11" id="KW-0472">Membrane</keyword>
<dbReference type="Pfam" id="PF00999">
    <property type="entry name" value="Na_H_Exchanger"/>
    <property type="match status" value="2"/>
</dbReference>
<evidence type="ECO:0000259" key="12">
    <source>
        <dbReference type="Pfam" id="PF00999"/>
    </source>
</evidence>
<sequence>MYMDQVLLKLRHRIGVQELHQPRLSSLCVYLAFCSALLPHNALVLATPNLSTSPVGKLLPLDLAFDGSSGSLTSANQIKRSAKETATIASSSLSPNDDSGHGDEIKYDRAGEGEHGDEHNNVRFHVSHVDFYRVEIPFVIGVWILSATLGKIVFYLIPKLSGIFPESCVLLVIGVLVGGMLRHAANLHGPSLTPNTFFFYMLPPIILNAGYLIPNRKFFENITTILLMAVIGTIFNIATIGSSLWACGQTGIFGVDIPFLHIFLFSSLIAAVNPVAVLTVFEDIQVNEVLQIVVFGELLLNYAVTIVMYHMFQVYNEIGVDEIITVDIAAGVGSFFVDVLGGSFIGITWGFLAGLITRCTDKVRVVEPIFIFAMAYMAYLNAEIFHMSGILAITFCGLTVKNYVEQNVSEKSRTTIEYTLKILSFSAETIIFMFLGVVTVSYEHEWNTWFVLLTIIFCFVYRILGVLILSALSNAFRVQKLTKVDQFVMSYGGNEACRLVNGALLIIISNVVSGLRGAVAFALVLLVDEDRIPLQPMFLTTTIAVVFFTVFLQGTTIKPLVKILDNKHLNQHKPTMEENSHELEMV</sequence>
<keyword evidence="6 9" id="KW-0406">Ion transport</keyword>
<feature type="transmembrane region" description="Helical" evidence="11">
    <location>
        <begin position="197"/>
        <end position="213"/>
    </location>
</feature>
<evidence type="ECO:0000256" key="1">
    <source>
        <dbReference type="ARBA" id="ARBA00004141"/>
    </source>
</evidence>
<feature type="transmembrane region" description="Helical" evidence="11">
    <location>
        <begin position="292"/>
        <end position="312"/>
    </location>
</feature>
<feature type="transmembrane region" description="Helical" evidence="11">
    <location>
        <begin position="332"/>
        <end position="356"/>
    </location>
</feature>
<dbReference type="InterPro" id="IPR006153">
    <property type="entry name" value="Cation/H_exchanger_TM"/>
</dbReference>
<evidence type="ECO:0000256" key="10">
    <source>
        <dbReference type="SAM" id="MobiDB-lite"/>
    </source>
</evidence>
<evidence type="ECO:0000313" key="13">
    <source>
        <dbReference type="EnsemblMetazoa" id="AFUN010611-PA"/>
    </source>
</evidence>
<evidence type="ECO:0000256" key="11">
    <source>
        <dbReference type="SAM" id="Phobius"/>
    </source>
</evidence>
<feature type="compositionally biased region" description="Polar residues" evidence="10">
    <location>
        <begin position="87"/>
        <end position="97"/>
    </location>
</feature>
<keyword evidence="8 9" id="KW-0739">Sodium transport</keyword>
<dbReference type="GO" id="GO:0098719">
    <property type="term" value="P:sodium ion import across plasma membrane"/>
    <property type="evidence" value="ECO:0007669"/>
    <property type="project" value="TreeGrafter"/>
</dbReference>
<dbReference type="PANTHER" id="PTHR10110">
    <property type="entry name" value="SODIUM/HYDROGEN EXCHANGER"/>
    <property type="match status" value="1"/>
</dbReference>
<evidence type="ECO:0000256" key="8">
    <source>
        <dbReference type="ARBA" id="ARBA00023201"/>
    </source>
</evidence>
<organism evidence="13">
    <name type="scientific">Anopheles funestus</name>
    <name type="common">African malaria mosquito</name>
    <dbReference type="NCBI Taxonomy" id="62324"/>
    <lineage>
        <taxon>Eukaryota</taxon>
        <taxon>Metazoa</taxon>
        <taxon>Ecdysozoa</taxon>
        <taxon>Arthropoda</taxon>
        <taxon>Hexapoda</taxon>
        <taxon>Insecta</taxon>
        <taxon>Pterygota</taxon>
        <taxon>Neoptera</taxon>
        <taxon>Endopterygota</taxon>
        <taxon>Diptera</taxon>
        <taxon>Nematocera</taxon>
        <taxon>Culicoidea</taxon>
        <taxon>Culicidae</taxon>
        <taxon>Anophelinae</taxon>
        <taxon>Anopheles</taxon>
    </lineage>
</organism>
<feature type="region of interest" description="Disordered" evidence="10">
    <location>
        <begin position="86"/>
        <end position="118"/>
    </location>
</feature>
<dbReference type="InterPro" id="IPR018422">
    <property type="entry name" value="Cation/H_exchanger_CPA1"/>
</dbReference>
<proteinExistence type="inferred from homology"/>
<feature type="transmembrane region" description="Helical" evidence="11">
    <location>
        <begin position="363"/>
        <end position="379"/>
    </location>
</feature>
<feature type="domain" description="Cation/H+ exchanger transmembrane" evidence="12">
    <location>
        <begin position="512"/>
        <end position="562"/>
    </location>
</feature>
<keyword evidence="5" id="KW-0915">Sodium</keyword>
<dbReference type="STRING" id="62324.A0A182RWF1"/>
<dbReference type="PRINTS" id="PR01084">
    <property type="entry name" value="NAHEXCHNGR"/>
</dbReference>
<keyword evidence="3 9" id="KW-0812">Transmembrane</keyword>